<dbReference type="EMBL" id="JAUHHV010000010">
    <property type="protein sequence ID" value="KAK1409757.1"/>
    <property type="molecule type" value="Genomic_DNA"/>
</dbReference>
<evidence type="ECO:0000313" key="3">
    <source>
        <dbReference type="Proteomes" id="UP001229421"/>
    </source>
</evidence>
<feature type="region of interest" description="Disordered" evidence="1">
    <location>
        <begin position="15"/>
        <end position="41"/>
    </location>
</feature>
<dbReference type="Proteomes" id="UP001229421">
    <property type="component" value="Unassembled WGS sequence"/>
</dbReference>
<proteinExistence type="predicted"/>
<dbReference type="PANTHER" id="PTHR33318">
    <property type="entry name" value="ASPARTYL/GLUTAMYL-TRNA(ASN/GLN) AMIDOTRANSFERASE SUBUNIT"/>
    <property type="match status" value="1"/>
</dbReference>
<gene>
    <name evidence="2" type="ORF">QVD17_36286</name>
</gene>
<accession>A0AAD8NI25</accession>
<dbReference type="PANTHER" id="PTHR33318:SF22">
    <property type="entry name" value="SUPPRESSOR PROTEIN SRP40-LIKE ISOFORM X1"/>
    <property type="match status" value="1"/>
</dbReference>
<protein>
    <submittedName>
        <fullName evidence="2">Uncharacterized protein</fullName>
    </submittedName>
</protein>
<evidence type="ECO:0000313" key="2">
    <source>
        <dbReference type="EMBL" id="KAK1409757.1"/>
    </source>
</evidence>
<feature type="region of interest" description="Disordered" evidence="1">
    <location>
        <begin position="412"/>
        <end position="461"/>
    </location>
</feature>
<name>A0AAD8NI25_TARER</name>
<organism evidence="2 3">
    <name type="scientific">Tagetes erecta</name>
    <name type="common">African marigold</name>
    <dbReference type="NCBI Taxonomy" id="13708"/>
    <lineage>
        <taxon>Eukaryota</taxon>
        <taxon>Viridiplantae</taxon>
        <taxon>Streptophyta</taxon>
        <taxon>Embryophyta</taxon>
        <taxon>Tracheophyta</taxon>
        <taxon>Spermatophyta</taxon>
        <taxon>Magnoliopsida</taxon>
        <taxon>eudicotyledons</taxon>
        <taxon>Gunneridae</taxon>
        <taxon>Pentapetalae</taxon>
        <taxon>asterids</taxon>
        <taxon>campanulids</taxon>
        <taxon>Asterales</taxon>
        <taxon>Asteraceae</taxon>
        <taxon>Asteroideae</taxon>
        <taxon>Heliantheae alliance</taxon>
        <taxon>Tageteae</taxon>
        <taxon>Tagetes</taxon>
    </lineage>
</organism>
<keyword evidence="3" id="KW-1185">Reference proteome</keyword>
<dbReference type="InterPro" id="IPR039300">
    <property type="entry name" value="JASON"/>
</dbReference>
<reference evidence="2" key="1">
    <citation type="journal article" date="2023" name="bioRxiv">
        <title>Improved chromosome-level genome assembly for marigold (Tagetes erecta).</title>
        <authorList>
            <person name="Jiang F."/>
            <person name="Yuan L."/>
            <person name="Wang S."/>
            <person name="Wang H."/>
            <person name="Xu D."/>
            <person name="Wang A."/>
            <person name="Fan W."/>
        </authorList>
    </citation>
    <scope>NUCLEOTIDE SEQUENCE</scope>
    <source>
        <strain evidence="2">WSJ</strain>
        <tissue evidence="2">Leaf</tissue>
    </source>
</reference>
<evidence type="ECO:0000256" key="1">
    <source>
        <dbReference type="SAM" id="MobiDB-lite"/>
    </source>
</evidence>
<dbReference type="AlphaFoldDB" id="A0AAD8NI25"/>
<feature type="compositionally biased region" description="Polar residues" evidence="1">
    <location>
        <begin position="412"/>
        <end position="426"/>
    </location>
</feature>
<sequence>MGCFSIFPCFTNSKHHKHNKSVKPTSSSSSEHQGHDKKPENFLIKIPTQESTNLRLLQTLISKSSDDKTSGVNLDVEINKDSSSEDVEVLSGEIKEGEEKKVEGCAKIEAFVNLENEKEEENVDKQENGKLGVFEQIENEIKKEKENDLEVQVEVGNDNKKEVQSRAISDSSVSSYISYPPMHRYHNNLVINEDEDQVVVQEDSSESLFSLPINARRQSKSCPVEVDDKEVNSPLKTSSSPKMIAKSIKSFPDENDCSQKIDSLLSPIENLAQWKTLKAMPPMVDQEKENFYLEQEDITIPVSEDPSFKDLDTKEKVKTNTAVTTSLSSWLVDPEKSVTVSKEESQYSTENSYAYSDCATSWKSFEDRPILGAWTIDEVKQVSARSSPRKSPCRNPDETPIIGTVGSYWSHTKQDMDSSSSCTSPFGMSAKSRRIREKKVLSCHSSPTKRRLERAFNKTAA</sequence>
<comment type="caution">
    <text evidence="2">The sequence shown here is derived from an EMBL/GenBank/DDBJ whole genome shotgun (WGS) entry which is preliminary data.</text>
</comment>
<dbReference type="GO" id="GO:0007142">
    <property type="term" value="P:male meiosis II"/>
    <property type="evidence" value="ECO:0007669"/>
    <property type="project" value="InterPro"/>
</dbReference>